<dbReference type="SUPFAM" id="SSF51556">
    <property type="entry name" value="Metallo-dependent hydrolases"/>
    <property type="match status" value="1"/>
</dbReference>
<dbReference type="KEGG" id="mmas:MYMAC_001034"/>
<dbReference type="OrthoDB" id="9807210at2"/>
<organism evidence="3 4">
    <name type="scientific">Corallococcus macrosporus DSM 14697</name>
    <dbReference type="NCBI Taxonomy" id="1189310"/>
    <lineage>
        <taxon>Bacteria</taxon>
        <taxon>Pseudomonadati</taxon>
        <taxon>Myxococcota</taxon>
        <taxon>Myxococcia</taxon>
        <taxon>Myxococcales</taxon>
        <taxon>Cystobacterineae</taxon>
        <taxon>Myxococcaceae</taxon>
        <taxon>Corallococcus</taxon>
    </lineage>
</organism>
<keyword evidence="4" id="KW-1185">Reference proteome</keyword>
<name>A0A250JNK4_9BACT</name>
<evidence type="ECO:0000256" key="1">
    <source>
        <dbReference type="ARBA" id="ARBA00022801"/>
    </source>
</evidence>
<dbReference type="Proteomes" id="UP000217343">
    <property type="component" value="Chromosome"/>
</dbReference>
<dbReference type="NCBIfam" id="NF006681">
    <property type="entry name" value="PRK09229.1-2"/>
    <property type="match status" value="1"/>
</dbReference>
<reference evidence="3 4" key="1">
    <citation type="submission" date="2017-06" db="EMBL/GenBank/DDBJ databases">
        <title>Sequencing and comparative analysis of myxobacterial genomes.</title>
        <authorList>
            <person name="Rupp O."/>
            <person name="Goesmann A."/>
            <person name="Sogaard-Andersen L."/>
        </authorList>
    </citation>
    <scope>NUCLEOTIDE SEQUENCE [LARGE SCALE GENOMIC DNA]</scope>
    <source>
        <strain evidence="3 4">DSM 14697</strain>
    </source>
</reference>
<evidence type="ECO:0000259" key="2">
    <source>
        <dbReference type="Pfam" id="PF01979"/>
    </source>
</evidence>
<keyword evidence="1" id="KW-0378">Hydrolase</keyword>
<dbReference type="RefSeq" id="WP_013935822.1">
    <property type="nucleotide sequence ID" value="NZ_CP022203.1"/>
</dbReference>
<proteinExistence type="predicted"/>
<sequence length="462" mass="49167">MSDITVYQPEYLYTGGRFHEGRGLAVSADGHILAPDAVPEGARTVPLPGRALLPGLVNGHSHAFQRLIRGRTEYVAFGREADDFWSWREAMYRAAESLSPEDLYVASRQAFLEMALAGITTVGEFHYIHHQVDGAPYADRNTLAHAVIRAARDVGLRICLLRVGYARAGFGVAANPRQRRFIDPDVETFLGSAEALVREVRSDTAVSVGLAPHSVRAVTREWLAALAGSSVRSLPVHMHVAEQPKEIEACLAEHGRRPVELLSDLGLLGPGFTAVHGVHLTDEEVALLGRAQATVCACPSTERNLGDGIVPADALVKAGARISLGSDSQATVDLLDEARQVEGHLRLARLRRAVLDPGTGAMDGLAARLLGMATVDGARSLGLPTGVLEAGAPADFFTVDLHHPSLVGALPASLLPAIVLGAEKAAVRDVVVGGREVVREGRHALAEESGRAFQALSRALYA</sequence>
<gene>
    <name evidence="3" type="ORF">MYMAC_001034</name>
</gene>
<dbReference type="InterPro" id="IPR032466">
    <property type="entry name" value="Metal_Hydrolase"/>
</dbReference>
<evidence type="ECO:0000313" key="4">
    <source>
        <dbReference type="Proteomes" id="UP000217343"/>
    </source>
</evidence>
<dbReference type="AlphaFoldDB" id="A0A250JNK4"/>
<accession>A0A250JNK4</accession>
<dbReference type="InterPro" id="IPR006680">
    <property type="entry name" value="Amidohydro-rel"/>
</dbReference>
<dbReference type="Gene3D" id="3.20.20.140">
    <property type="entry name" value="Metal-dependent hydrolases"/>
    <property type="match status" value="1"/>
</dbReference>
<feature type="domain" description="Amidohydrolase-related" evidence="2">
    <location>
        <begin position="52"/>
        <end position="437"/>
    </location>
</feature>
<dbReference type="EMBL" id="CP022203">
    <property type="protein sequence ID" value="ATB45449.1"/>
    <property type="molecule type" value="Genomic_DNA"/>
</dbReference>
<dbReference type="InterPro" id="IPR011059">
    <property type="entry name" value="Metal-dep_hydrolase_composite"/>
</dbReference>
<dbReference type="GO" id="GO:0016810">
    <property type="term" value="F:hydrolase activity, acting on carbon-nitrogen (but not peptide) bonds"/>
    <property type="evidence" value="ECO:0007669"/>
    <property type="project" value="InterPro"/>
</dbReference>
<dbReference type="PANTHER" id="PTHR43794">
    <property type="entry name" value="AMINOHYDROLASE SSNA-RELATED"/>
    <property type="match status" value="1"/>
</dbReference>
<dbReference type="InterPro" id="IPR050287">
    <property type="entry name" value="MTA/SAH_deaminase"/>
</dbReference>
<dbReference type="PANTHER" id="PTHR43794:SF11">
    <property type="entry name" value="AMIDOHYDROLASE-RELATED DOMAIN-CONTAINING PROTEIN"/>
    <property type="match status" value="1"/>
</dbReference>
<dbReference type="Gene3D" id="2.30.40.10">
    <property type="entry name" value="Urease, subunit C, domain 1"/>
    <property type="match status" value="1"/>
</dbReference>
<evidence type="ECO:0000313" key="3">
    <source>
        <dbReference type="EMBL" id="ATB45449.1"/>
    </source>
</evidence>
<dbReference type="CDD" id="cd01313">
    <property type="entry name" value="Met_dep_hydrolase_E"/>
    <property type="match status" value="1"/>
</dbReference>
<protein>
    <submittedName>
        <fullName evidence="3">Formimidoylglutamate deiminase</fullName>
    </submittedName>
</protein>
<dbReference type="SUPFAM" id="SSF51338">
    <property type="entry name" value="Composite domain of metallo-dependent hydrolases"/>
    <property type="match status" value="1"/>
</dbReference>
<dbReference type="InterPro" id="IPR010252">
    <property type="entry name" value="HutF"/>
</dbReference>
<dbReference type="Pfam" id="PF01979">
    <property type="entry name" value="Amidohydro_1"/>
    <property type="match status" value="1"/>
</dbReference>
<dbReference type="NCBIfam" id="TIGR02022">
    <property type="entry name" value="hutF"/>
    <property type="match status" value="1"/>
</dbReference>